<dbReference type="EMBL" id="CP042806">
    <property type="protein sequence ID" value="QEE28239.1"/>
    <property type="molecule type" value="Genomic_DNA"/>
</dbReference>
<gene>
    <name evidence="9" type="ORF">FTW19_09650</name>
</gene>
<dbReference type="Proteomes" id="UP000321820">
    <property type="component" value="Chromosome"/>
</dbReference>
<organism evidence="9 10">
    <name type="scientific">Terriglobus albidus</name>
    <dbReference type="NCBI Taxonomy" id="1592106"/>
    <lineage>
        <taxon>Bacteria</taxon>
        <taxon>Pseudomonadati</taxon>
        <taxon>Acidobacteriota</taxon>
        <taxon>Terriglobia</taxon>
        <taxon>Terriglobales</taxon>
        <taxon>Acidobacteriaceae</taxon>
        <taxon>Terriglobus</taxon>
    </lineage>
</organism>
<dbReference type="Gene3D" id="2.40.170.20">
    <property type="entry name" value="TonB-dependent receptor, beta-barrel domain"/>
    <property type="match status" value="1"/>
</dbReference>
<reference evidence="9 10" key="1">
    <citation type="submission" date="2019-08" db="EMBL/GenBank/DDBJ databases">
        <title>Complete genome sequence of Terriglobus albidus strain ORNL.</title>
        <authorList>
            <person name="Podar M."/>
        </authorList>
    </citation>
    <scope>NUCLEOTIDE SEQUENCE [LARGE SCALE GENOMIC DNA]</scope>
    <source>
        <strain evidence="9 10">ORNL</strain>
    </source>
</reference>
<dbReference type="InterPro" id="IPR036942">
    <property type="entry name" value="Beta-barrel_TonB_sf"/>
</dbReference>
<dbReference type="PANTHER" id="PTHR30069:SF46">
    <property type="entry name" value="OAR PROTEIN"/>
    <property type="match status" value="1"/>
</dbReference>
<comment type="subcellular location">
    <subcellularLocation>
        <location evidence="1">Cell outer membrane</location>
        <topology evidence="1">Multi-pass membrane protein</topology>
    </subcellularLocation>
</comment>
<dbReference type="InterPro" id="IPR057601">
    <property type="entry name" value="Oar-like_b-barrel"/>
</dbReference>
<dbReference type="SUPFAM" id="SSF56935">
    <property type="entry name" value="Porins"/>
    <property type="match status" value="1"/>
</dbReference>
<dbReference type="InterPro" id="IPR037066">
    <property type="entry name" value="Plug_dom_sf"/>
</dbReference>
<evidence type="ECO:0000313" key="10">
    <source>
        <dbReference type="Proteomes" id="UP000321820"/>
    </source>
</evidence>
<dbReference type="Pfam" id="PF25183">
    <property type="entry name" value="OMP_b-brl_4"/>
    <property type="match status" value="1"/>
</dbReference>
<evidence type="ECO:0000256" key="2">
    <source>
        <dbReference type="ARBA" id="ARBA00022448"/>
    </source>
</evidence>
<dbReference type="OrthoDB" id="97893at2"/>
<dbReference type="GO" id="GO:0044718">
    <property type="term" value="P:siderophore transmembrane transport"/>
    <property type="evidence" value="ECO:0007669"/>
    <property type="project" value="TreeGrafter"/>
</dbReference>
<evidence type="ECO:0000256" key="5">
    <source>
        <dbReference type="ARBA" id="ARBA00023136"/>
    </source>
</evidence>
<keyword evidence="6" id="KW-0998">Cell outer membrane</keyword>
<dbReference type="RefSeq" id="WP_147647429.1">
    <property type="nucleotide sequence ID" value="NZ_CP042806.1"/>
</dbReference>
<keyword evidence="9" id="KW-0675">Receptor</keyword>
<dbReference type="AlphaFoldDB" id="A0A5B9E8W4"/>
<evidence type="ECO:0000259" key="8">
    <source>
        <dbReference type="Pfam" id="PF25183"/>
    </source>
</evidence>
<keyword evidence="4" id="KW-0812">Transmembrane</keyword>
<evidence type="ECO:0000256" key="4">
    <source>
        <dbReference type="ARBA" id="ARBA00022692"/>
    </source>
</evidence>
<dbReference type="SUPFAM" id="SSF49464">
    <property type="entry name" value="Carboxypeptidase regulatory domain-like"/>
    <property type="match status" value="1"/>
</dbReference>
<proteinExistence type="predicted"/>
<keyword evidence="7" id="KW-0732">Signal</keyword>
<evidence type="ECO:0000256" key="7">
    <source>
        <dbReference type="SAM" id="SignalP"/>
    </source>
</evidence>
<keyword evidence="3" id="KW-1134">Transmembrane beta strand</keyword>
<feature type="chain" id="PRO_5022995629" evidence="7">
    <location>
        <begin position="21"/>
        <end position="1186"/>
    </location>
</feature>
<dbReference type="InterPro" id="IPR008969">
    <property type="entry name" value="CarboxyPept-like_regulatory"/>
</dbReference>
<evidence type="ECO:0000256" key="6">
    <source>
        <dbReference type="ARBA" id="ARBA00023237"/>
    </source>
</evidence>
<evidence type="ECO:0000256" key="3">
    <source>
        <dbReference type="ARBA" id="ARBA00022452"/>
    </source>
</evidence>
<name>A0A5B9E8W4_9BACT</name>
<keyword evidence="2" id="KW-0813">Transport</keyword>
<dbReference type="Pfam" id="PF13620">
    <property type="entry name" value="CarboxypepD_reg"/>
    <property type="match status" value="1"/>
</dbReference>
<dbReference type="KEGG" id="talb:FTW19_09650"/>
<evidence type="ECO:0000313" key="9">
    <source>
        <dbReference type="EMBL" id="QEE28239.1"/>
    </source>
</evidence>
<feature type="domain" description="TonB-dependent transporter Oar-like beta-barrel" evidence="8">
    <location>
        <begin position="243"/>
        <end position="1179"/>
    </location>
</feature>
<keyword evidence="5" id="KW-0472">Membrane</keyword>
<protein>
    <submittedName>
        <fullName evidence="9">TonB-dependent receptor</fullName>
    </submittedName>
</protein>
<dbReference type="PANTHER" id="PTHR30069">
    <property type="entry name" value="TONB-DEPENDENT OUTER MEMBRANE RECEPTOR"/>
    <property type="match status" value="1"/>
</dbReference>
<dbReference type="Gene3D" id="2.170.130.10">
    <property type="entry name" value="TonB-dependent receptor, plug domain"/>
    <property type="match status" value="1"/>
</dbReference>
<dbReference type="GO" id="GO:0015344">
    <property type="term" value="F:siderophore uptake transmembrane transporter activity"/>
    <property type="evidence" value="ECO:0007669"/>
    <property type="project" value="TreeGrafter"/>
</dbReference>
<keyword evidence="10" id="KW-1185">Reference proteome</keyword>
<accession>A0A5B9E8W4</accession>
<evidence type="ECO:0000256" key="1">
    <source>
        <dbReference type="ARBA" id="ARBA00004571"/>
    </source>
</evidence>
<sequence length="1186" mass="128248">MKRFAALLLLLLASASIMSAQEFRATLTGRVADPTGATIPHASVLVTNMETGVNSMTASNGAGEYTVPFLAPGKYRVTVTAQGFQRYVHENLTLESGSKVGEDVTMQVGATTEEVRVTTDVPLIQTETASAGQTLSAQEIENLPDNGRSPLALAKTMYGVVVKQKNSVVQARPFDNSASSDFSLGGGNSQSNEYLLNGVPNMQDSSRLPGFSPLQDSVQEVKVDVFNADASTGDTSGGTVNLVTKSGANQFHGSLSEFNQFSAINAPNRWFAGTTKQPAYRQNQYGGHIAGPIWIPHVVNGKDKLFFLYAYEGFKGSQPNPTLTTVPTAAERNGDFSALLGLGTNKSATRCTGYSTTYNSYQIFDPASGTADPNCSGQALRTAFPNNIIPASRLSQIAQKYLSLYPQPNVTGTADGQNNFYSSNNTVYSYSSNSGRFDWSIGANNKLFVDVHRSEYQPIQNNYFNNIATGSKSYTVYQGGLVDFVHTFSSSVVMDSRISLTRSYKNSAIASGGVQPSSYGFPGYMDSSSTAGAALPRIQFSESGTAYTTLSAASPSRTAFDTLQFFTAVTWVHGRHTLKMGPDLRQNRNYATPTAPGTNNYFTGNFAFDNTFTKAGTALAGPVFGGSMASFLLGVPSSGAYTISPYLTFNNHYFAGFVQDDWKLTRRLTLNLGIRLESETSINESHNRAVSYFDPNAVNSAASAAATKYAASPVPELAASSFNAKGGLVFASDARRHEYATAPLYITPRVGLAFNPPIFNDRMVIRTGFGIFVNPFNDYYTPQSYGYISNTSLVASLNSNFTPAASLSNPFPTANPILQPTGNALGVNTYLGQAITIRPMAVKVPYSERWYLDLQFQVSKNTMFQVGYLGNHQVHLSYSNCLSCVPVLPLLSRSPARDAAVQNNLSGAVTNPFKGAPGMTGTLATASTIPKYVLLQAYPQFGNGTAQSGVTQQLAPGASSNYNALMARFQKRVSDGLTLNVNYTYSRNLQAQPINPGGALTYQTNPSDFPQHLSISGVYRLPFGRGRQFVANAPYGVNVLIGGWTMNTIFQHLSGSPIQWNNAPLFADGTAYNNVTFDARRVEGAFDTTKFNRDANSQPSSIYNYRTFPLFYGRQDGTNNLDVSVLKDFNVFKERIHMQYRFEAYNVLNHTNFGAPTVAPTSTSFGLITSTSTPPRVLQQALRLNF</sequence>
<dbReference type="InterPro" id="IPR039426">
    <property type="entry name" value="TonB-dep_rcpt-like"/>
</dbReference>
<dbReference type="GO" id="GO:0009279">
    <property type="term" value="C:cell outer membrane"/>
    <property type="evidence" value="ECO:0007669"/>
    <property type="project" value="UniProtKB-SubCell"/>
</dbReference>
<dbReference type="Gene3D" id="2.60.40.1120">
    <property type="entry name" value="Carboxypeptidase-like, regulatory domain"/>
    <property type="match status" value="1"/>
</dbReference>
<feature type="signal peptide" evidence="7">
    <location>
        <begin position="1"/>
        <end position="20"/>
    </location>
</feature>